<keyword evidence="1" id="KW-1133">Transmembrane helix</keyword>
<dbReference type="EMBL" id="MLZC01000014">
    <property type="protein sequence ID" value="OHG62275.1"/>
    <property type="molecule type" value="Genomic_DNA"/>
</dbReference>
<keyword evidence="1" id="KW-0472">Membrane</keyword>
<dbReference type="AlphaFoldDB" id="A0A1S0ZB98"/>
<sequence length="164" mass="19041">MLSKIRKYKEYLFLIISLIVSFYVFHFQLQLSVIHNYVEFVSSIQNVFIFISGVLVAAFGITSFFATNRFIKKLKSLNVDLLIIERLFDLSLLSFILTIFPSFFLAQEQSSTNDILRVTLSIFIGLLTFFVLSLCDLIKAFRKILKITIDSEKERRKMTGNNDI</sequence>
<accession>A0A1S0ZB98</accession>
<evidence type="ECO:0000256" key="1">
    <source>
        <dbReference type="SAM" id="Phobius"/>
    </source>
</evidence>
<feature type="transmembrane region" description="Helical" evidence="1">
    <location>
        <begin position="47"/>
        <end position="66"/>
    </location>
</feature>
<feature type="transmembrane region" description="Helical" evidence="1">
    <location>
        <begin position="87"/>
        <end position="106"/>
    </location>
</feature>
<feature type="transmembrane region" description="Helical" evidence="1">
    <location>
        <begin position="12"/>
        <end position="35"/>
    </location>
</feature>
<name>A0A1S0ZB98_SALET</name>
<reference evidence="2" key="1">
    <citation type="submission" date="2016-09" db="EMBL/GenBank/DDBJ databases">
        <title>Whole genome sequencing of Salmonella enterica.</title>
        <authorList>
            <person name="Bell R."/>
        </authorList>
    </citation>
    <scope>NUCLEOTIDE SEQUENCE [LARGE SCALE GENOMIC DNA]</scope>
    <source>
        <strain evidence="2">CFSAN044978</strain>
    </source>
</reference>
<keyword evidence="1" id="KW-0812">Transmembrane</keyword>
<comment type="caution">
    <text evidence="2">The sequence shown here is derived from an EMBL/GenBank/DDBJ whole genome shotgun (WGS) entry which is preliminary data.</text>
</comment>
<gene>
    <name evidence="2" type="ORF">A7T00_23320</name>
</gene>
<feature type="transmembrane region" description="Helical" evidence="1">
    <location>
        <begin position="118"/>
        <end position="138"/>
    </location>
</feature>
<protein>
    <submittedName>
        <fullName evidence="2">Uncharacterized protein</fullName>
    </submittedName>
</protein>
<organism evidence="2">
    <name type="scientific">Salmonella enterica subsp. enterica serovar Saintpaul</name>
    <dbReference type="NCBI Taxonomy" id="90105"/>
    <lineage>
        <taxon>Bacteria</taxon>
        <taxon>Pseudomonadati</taxon>
        <taxon>Pseudomonadota</taxon>
        <taxon>Gammaproteobacteria</taxon>
        <taxon>Enterobacterales</taxon>
        <taxon>Enterobacteriaceae</taxon>
        <taxon>Salmonella</taxon>
    </lineage>
</organism>
<proteinExistence type="predicted"/>
<evidence type="ECO:0000313" key="2">
    <source>
        <dbReference type="EMBL" id="OHG62275.1"/>
    </source>
</evidence>